<dbReference type="Proteomes" id="UP000233524">
    <property type="component" value="Unassembled WGS sequence"/>
</dbReference>
<feature type="chain" id="PRO_5014762226" description="Expansin-like EG45 domain-containing protein" evidence="2">
    <location>
        <begin position="24"/>
        <end position="223"/>
    </location>
</feature>
<feature type="signal peptide" evidence="2">
    <location>
        <begin position="1"/>
        <end position="23"/>
    </location>
</feature>
<sequence length="223" mass="24027">MTKLFVIPILASLLAWAPAQIAAQGIRGTATFTGRDHTGGTCSLSNYTLPAGISGTGIGPSNWAQAGKCGSCIQVNGPLGSTKVMIVDSCPSCLENRLNLFDDAFAQIADPVDGIVDVTFDVVSCGLDSPLIVRNKIGTSRWFFSMQVLNCNFPITDLEVSTDNSQTWESTVRQDYNYFEREDKTGFGKDEVMIRVSCANGRRVIIPSVSMDSEKEIVAPVNC</sequence>
<dbReference type="VEuPathDB" id="FungiDB:jhhlp_000334"/>
<name>A0A2N3NKM7_9PEZI</name>
<keyword evidence="4" id="KW-1185">Reference proteome</keyword>
<dbReference type="NCBIfam" id="NF041144">
    <property type="entry name" value="expansin_EXLX1"/>
    <property type="match status" value="1"/>
</dbReference>
<protein>
    <recommendedName>
        <fullName evidence="5">Expansin-like EG45 domain-containing protein</fullName>
    </recommendedName>
</protein>
<keyword evidence="1 2" id="KW-0732">Signal</keyword>
<evidence type="ECO:0000256" key="1">
    <source>
        <dbReference type="ARBA" id="ARBA00022729"/>
    </source>
</evidence>
<evidence type="ECO:0008006" key="5">
    <source>
        <dbReference type="Google" id="ProtNLM"/>
    </source>
</evidence>
<proteinExistence type="predicted"/>
<dbReference type="OrthoDB" id="406505at2759"/>
<dbReference type="STRING" id="41688.A0A2N3NKM7"/>
<accession>A0A2N3NKM7</accession>
<evidence type="ECO:0000313" key="4">
    <source>
        <dbReference type="Proteomes" id="UP000233524"/>
    </source>
</evidence>
<dbReference type="PANTHER" id="PTHR31836:SF21">
    <property type="entry name" value="EXPANSIN-LIKE PROTEIN 7"/>
    <property type="match status" value="1"/>
</dbReference>
<comment type="caution">
    <text evidence="3">The sequence shown here is derived from an EMBL/GenBank/DDBJ whole genome shotgun (WGS) entry which is preliminary data.</text>
</comment>
<dbReference type="EMBL" id="NLAX01000002">
    <property type="protein sequence ID" value="PKS12993.1"/>
    <property type="molecule type" value="Genomic_DNA"/>
</dbReference>
<dbReference type="InterPro" id="IPR036908">
    <property type="entry name" value="RlpA-like_sf"/>
</dbReference>
<dbReference type="Gene3D" id="2.60.40.760">
    <property type="entry name" value="Expansin, cellulose-binding-like domain"/>
    <property type="match status" value="1"/>
</dbReference>
<evidence type="ECO:0000313" key="3">
    <source>
        <dbReference type="EMBL" id="PKS12993.1"/>
    </source>
</evidence>
<dbReference type="InterPro" id="IPR051477">
    <property type="entry name" value="Expansin_CellWall"/>
</dbReference>
<organism evidence="3 4">
    <name type="scientific">Lomentospora prolificans</name>
    <dbReference type="NCBI Taxonomy" id="41688"/>
    <lineage>
        <taxon>Eukaryota</taxon>
        <taxon>Fungi</taxon>
        <taxon>Dikarya</taxon>
        <taxon>Ascomycota</taxon>
        <taxon>Pezizomycotina</taxon>
        <taxon>Sordariomycetes</taxon>
        <taxon>Hypocreomycetidae</taxon>
        <taxon>Microascales</taxon>
        <taxon>Microascaceae</taxon>
        <taxon>Lomentospora</taxon>
    </lineage>
</organism>
<dbReference type="CDD" id="cd22272">
    <property type="entry name" value="DPBB_EXLX1-like"/>
    <property type="match status" value="1"/>
</dbReference>
<dbReference type="InterPro" id="IPR036749">
    <property type="entry name" value="Expansin_CBD_sf"/>
</dbReference>
<dbReference type="SUPFAM" id="SSF50685">
    <property type="entry name" value="Barwin-like endoglucanases"/>
    <property type="match status" value="1"/>
</dbReference>
<evidence type="ECO:0000256" key="2">
    <source>
        <dbReference type="SAM" id="SignalP"/>
    </source>
</evidence>
<dbReference type="InParanoid" id="A0A2N3NKM7"/>
<gene>
    <name evidence="3" type="ORF">jhhlp_000334</name>
</gene>
<dbReference type="InterPro" id="IPR049818">
    <property type="entry name" value="Expansin_EXLX1-like"/>
</dbReference>
<dbReference type="Gene3D" id="2.40.40.10">
    <property type="entry name" value="RlpA-like domain"/>
    <property type="match status" value="1"/>
</dbReference>
<dbReference type="AlphaFoldDB" id="A0A2N3NKM7"/>
<reference evidence="3 4" key="1">
    <citation type="journal article" date="2017" name="G3 (Bethesda)">
        <title>First Draft Genome Sequence of the Pathogenic Fungus Lomentospora prolificans (Formerly Scedosporium prolificans).</title>
        <authorList>
            <person name="Luo R."/>
            <person name="Zimin A."/>
            <person name="Workman R."/>
            <person name="Fan Y."/>
            <person name="Pertea G."/>
            <person name="Grossman N."/>
            <person name="Wear M.P."/>
            <person name="Jia B."/>
            <person name="Miller H."/>
            <person name="Casadevall A."/>
            <person name="Timp W."/>
            <person name="Zhang S.X."/>
            <person name="Salzberg S.L."/>
        </authorList>
    </citation>
    <scope>NUCLEOTIDE SEQUENCE [LARGE SCALE GENOMIC DNA]</scope>
    <source>
        <strain evidence="3 4">JHH-5317</strain>
    </source>
</reference>
<dbReference type="PANTHER" id="PTHR31836">
    <property type="match status" value="1"/>
</dbReference>